<accession>A0ABT1E3R4</accession>
<sequence length="79" mass="8975">MNSDRLSPRFRRIIAGIVTVAALGAIIVRAFILGDQSGWNLALLAVQGLAMMILWILWGTFRQSRDRQGVDMKAKRLYW</sequence>
<keyword evidence="3" id="KW-1185">Reference proteome</keyword>
<feature type="transmembrane region" description="Helical" evidence="1">
    <location>
        <begin position="12"/>
        <end position="32"/>
    </location>
</feature>
<comment type="caution">
    <text evidence="2">The sequence shown here is derived from an EMBL/GenBank/DDBJ whole genome shotgun (WGS) entry which is preliminary data.</text>
</comment>
<gene>
    <name evidence="2" type="ORF">M1L60_44370</name>
</gene>
<keyword evidence="1" id="KW-0812">Transmembrane</keyword>
<organism evidence="2 3">
    <name type="scientific">Paractinoplanes aksuensis</name>
    <dbReference type="NCBI Taxonomy" id="2939490"/>
    <lineage>
        <taxon>Bacteria</taxon>
        <taxon>Bacillati</taxon>
        <taxon>Actinomycetota</taxon>
        <taxon>Actinomycetes</taxon>
        <taxon>Micromonosporales</taxon>
        <taxon>Micromonosporaceae</taxon>
        <taxon>Paractinoplanes</taxon>
    </lineage>
</organism>
<protein>
    <submittedName>
        <fullName evidence="2">Uncharacterized protein</fullName>
    </submittedName>
</protein>
<keyword evidence="1" id="KW-0472">Membrane</keyword>
<dbReference type="RefSeq" id="WP_253243645.1">
    <property type="nucleotide sequence ID" value="NZ_JAMYJR010000062.1"/>
</dbReference>
<name>A0ABT1E3R4_9ACTN</name>
<feature type="transmembrane region" description="Helical" evidence="1">
    <location>
        <begin position="38"/>
        <end position="58"/>
    </location>
</feature>
<keyword evidence="1" id="KW-1133">Transmembrane helix</keyword>
<evidence type="ECO:0000313" key="3">
    <source>
        <dbReference type="Proteomes" id="UP001523369"/>
    </source>
</evidence>
<evidence type="ECO:0000256" key="1">
    <source>
        <dbReference type="SAM" id="Phobius"/>
    </source>
</evidence>
<dbReference type="Proteomes" id="UP001523369">
    <property type="component" value="Unassembled WGS sequence"/>
</dbReference>
<reference evidence="2 3" key="1">
    <citation type="submission" date="2022-06" db="EMBL/GenBank/DDBJ databases">
        <title>New Species of the Genus Actinoplanes, ActinopZanes ferrugineus.</title>
        <authorList>
            <person name="Ding P."/>
        </authorList>
    </citation>
    <scope>NUCLEOTIDE SEQUENCE [LARGE SCALE GENOMIC DNA]</scope>
    <source>
        <strain evidence="2 3">TRM88003</strain>
    </source>
</reference>
<proteinExistence type="predicted"/>
<dbReference type="EMBL" id="JAMYJR010000062">
    <property type="protein sequence ID" value="MCO8277635.1"/>
    <property type="molecule type" value="Genomic_DNA"/>
</dbReference>
<evidence type="ECO:0000313" key="2">
    <source>
        <dbReference type="EMBL" id="MCO8277635.1"/>
    </source>
</evidence>